<keyword evidence="3" id="KW-1185">Reference proteome</keyword>
<feature type="transmembrane region" description="Helical" evidence="1">
    <location>
        <begin position="213"/>
        <end position="241"/>
    </location>
</feature>
<gene>
    <name evidence="2" type="ORF">Gasu_37320</name>
</gene>
<dbReference type="OMA" id="GFAACEN"/>
<name>M2XYY7_GALSU</name>
<feature type="transmembrane region" description="Helical" evidence="1">
    <location>
        <begin position="86"/>
        <end position="105"/>
    </location>
</feature>
<dbReference type="RefSeq" id="XP_005705363.1">
    <property type="nucleotide sequence ID" value="XM_005705306.1"/>
</dbReference>
<keyword evidence="1" id="KW-1133">Transmembrane helix</keyword>
<dbReference type="Proteomes" id="UP000030680">
    <property type="component" value="Unassembled WGS sequence"/>
</dbReference>
<evidence type="ECO:0000313" key="3">
    <source>
        <dbReference type="Proteomes" id="UP000030680"/>
    </source>
</evidence>
<organism evidence="2 3">
    <name type="scientific">Galdieria sulphuraria</name>
    <name type="common">Red alga</name>
    <dbReference type="NCBI Taxonomy" id="130081"/>
    <lineage>
        <taxon>Eukaryota</taxon>
        <taxon>Rhodophyta</taxon>
        <taxon>Bangiophyceae</taxon>
        <taxon>Galdieriales</taxon>
        <taxon>Galdieriaceae</taxon>
        <taxon>Galdieria</taxon>
    </lineage>
</organism>
<evidence type="ECO:0000313" key="2">
    <source>
        <dbReference type="EMBL" id="EME28843.1"/>
    </source>
</evidence>
<feature type="transmembrane region" description="Helical" evidence="1">
    <location>
        <begin position="314"/>
        <end position="335"/>
    </location>
</feature>
<sequence>MAQYLSSEQLYEPQREPEPTTTFEAVQVGEVLQITPVTENGSTHQPEFVASQNNKLSMAAWIVLGGTMVLMMSLYALLAIPTLLVSLWLGAAVLPTFLVYLWVVVPFKGNPPLSLSFIIEQLGLGAYPAFILALFVEVGLSICLQSLLGFDMSSASEQIFRNPLSIDEALREKLWQLLLFYFLNAMVVAAFVEETVKYILALRHRKLVINPGIKGIIGCSVCGALGLAGMEHLFYCLNFLLSSDWLTAVLSGFFRAIIAFWLHCLTGFFIGVRRARVDILGDSLSYISAIWLPVLVHGTMDFAAFSLGTIFEDTWLVVLVPCLDIFLLSIFTWTTSMEYKSTSEREMELRYPQNVVTEVSV</sequence>
<evidence type="ECO:0000256" key="1">
    <source>
        <dbReference type="SAM" id="Phobius"/>
    </source>
</evidence>
<dbReference type="GeneID" id="17087688"/>
<feature type="transmembrane region" description="Helical" evidence="1">
    <location>
        <begin position="58"/>
        <end position="80"/>
    </location>
</feature>
<dbReference type="GO" id="GO:0008233">
    <property type="term" value="F:peptidase activity"/>
    <property type="evidence" value="ECO:0007669"/>
    <property type="project" value="InterPro"/>
</dbReference>
<proteinExistence type="predicted"/>
<feature type="transmembrane region" description="Helical" evidence="1">
    <location>
        <begin position="253"/>
        <end position="272"/>
    </location>
</feature>
<feature type="transmembrane region" description="Helical" evidence="1">
    <location>
        <begin position="284"/>
        <end position="308"/>
    </location>
</feature>
<accession>M2XYY7</accession>
<dbReference type="AlphaFoldDB" id="M2XYY7"/>
<dbReference type="InterPro" id="IPR026898">
    <property type="entry name" value="PrsW"/>
</dbReference>
<dbReference type="Pfam" id="PF13367">
    <property type="entry name" value="PrsW-protease"/>
    <property type="match status" value="1"/>
</dbReference>
<dbReference type="EMBL" id="KB454515">
    <property type="protein sequence ID" value="EME28843.1"/>
    <property type="molecule type" value="Genomic_DNA"/>
</dbReference>
<keyword evidence="1" id="KW-0812">Transmembrane</keyword>
<dbReference type="Gramene" id="EME28843">
    <property type="protein sequence ID" value="EME28843"/>
    <property type="gene ID" value="Gasu_37320"/>
</dbReference>
<reference evidence="3" key="1">
    <citation type="journal article" date="2013" name="Science">
        <title>Gene transfer from bacteria and archaea facilitated evolution of an extremophilic eukaryote.</title>
        <authorList>
            <person name="Schonknecht G."/>
            <person name="Chen W.H."/>
            <person name="Ternes C.M."/>
            <person name="Barbier G.G."/>
            <person name="Shrestha R.P."/>
            <person name="Stanke M."/>
            <person name="Brautigam A."/>
            <person name="Baker B.J."/>
            <person name="Banfield J.F."/>
            <person name="Garavito R.M."/>
            <person name="Carr K."/>
            <person name="Wilkerson C."/>
            <person name="Rensing S.A."/>
            <person name="Gagneul D."/>
            <person name="Dickenson N.E."/>
            <person name="Oesterhelt C."/>
            <person name="Lercher M.J."/>
            <person name="Weber A.P."/>
        </authorList>
    </citation>
    <scope>NUCLEOTIDE SEQUENCE [LARGE SCALE GENOMIC DNA]</scope>
    <source>
        <strain evidence="3">074W</strain>
    </source>
</reference>
<dbReference type="KEGG" id="gsl:Gasu_37320"/>
<keyword evidence="1" id="KW-0472">Membrane</keyword>
<protein>
    <recommendedName>
        <fullName evidence="4">PrsW family intramembrane metalloprotease</fullName>
    </recommendedName>
</protein>
<feature type="transmembrane region" description="Helical" evidence="1">
    <location>
        <begin position="126"/>
        <end position="148"/>
    </location>
</feature>
<evidence type="ECO:0008006" key="4">
    <source>
        <dbReference type="Google" id="ProtNLM"/>
    </source>
</evidence>
<dbReference type="OrthoDB" id="125546at2759"/>